<keyword evidence="2" id="KW-1185">Reference proteome</keyword>
<comment type="caution">
    <text evidence="1">The sequence shown here is derived from an EMBL/GenBank/DDBJ whole genome shotgun (WGS) entry which is preliminary data.</text>
</comment>
<reference evidence="1" key="1">
    <citation type="submission" date="2022-05" db="EMBL/GenBank/DDBJ databases">
        <authorList>
            <person name="Jo J.-H."/>
            <person name="Im W.-T."/>
        </authorList>
    </citation>
    <scope>NUCLEOTIDE SEQUENCE</scope>
    <source>
        <strain evidence="1">SE220</strain>
    </source>
</reference>
<accession>A0ABT0RYN5</accession>
<gene>
    <name evidence="1" type="ORF">LZ538_01440</name>
</gene>
<organism evidence="1 2">
    <name type="scientific">Sphingomonas hankyongi</name>
    <dbReference type="NCBI Taxonomy" id="2908209"/>
    <lineage>
        <taxon>Bacteria</taxon>
        <taxon>Pseudomonadati</taxon>
        <taxon>Pseudomonadota</taxon>
        <taxon>Alphaproteobacteria</taxon>
        <taxon>Sphingomonadales</taxon>
        <taxon>Sphingomonadaceae</taxon>
        <taxon>Sphingomonas</taxon>
    </lineage>
</organism>
<dbReference type="InterPro" id="IPR029044">
    <property type="entry name" value="Nucleotide-diphossugar_trans"/>
</dbReference>
<evidence type="ECO:0008006" key="3">
    <source>
        <dbReference type="Google" id="ProtNLM"/>
    </source>
</evidence>
<evidence type="ECO:0000313" key="1">
    <source>
        <dbReference type="EMBL" id="MCL6728717.1"/>
    </source>
</evidence>
<proteinExistence type="predicted"/>
<dbReference type="SUPFAM" id="SSF53448">
    <property type="entry name" value="Nucleotide-diphospho-sugar transferases"/>
    <property type="match status" value="1"/>
</dbReference>
<dbReference type="EMBL" id="JAMGBE010000001">
    <property type="protein sequence ID" value="MCL6728717.1"/>
    <property type="molecule type" value="Genomic_DNA"/>
</dbReference>
<dbReference type="RefSeq" id="WP_249830220.1">
    <property type="nucleotide sequence ID" value="NZ_JAMGBE010000001.1"/>
</dbReference>
<name>A0ABT0RYN5_9SPHN</name>
<evidence type="ECO:0000313" key="2">
    <source>
        <dbReference type="Proteomes" id="UP001165342"/>
    </source>
</evidence>
<protein>
    <recommendedName>
        <fullName evidence="3">Glycosyltransferase</fullName>
    </recommendedName>
</protein>
<dbReference type="Proteomes" id="UP001165342">
    <property type="component" value="Unassembled WGS sequence"/>
</dbReference>
<sequence>MASDFWVITCYFNPCRYKTKRYNFDLFMDGMKKSGANVLVAELAFGEEEFELPAGDGVLRLRGDGLMWQKERLLNIAAATLPKSCTKIGWFDNDVLFGNPDWVRLTSEALDTHMVVQPFDWCVRLPRGTTTFDGRGETYESFAQVYSQKPGVARGGEFYQHGHTGFAWAARRELFEEIGLYDACLTCSGDHLMSHAFVGGMRHSPCIGRMIGPQQKYLKHFFTWAVKARDLVHGKVGVVPGDLLHLWHGDLVNRRYTELNNEFKTFDFDPDRDLRFDESGLWEWKDASEELRAWASEMFWLRREDGDPADEEDQEAAA</sequence>